<proteinExistence type="predicted"/>
<dbReference type="PROSITE" id="PS51186">
    <property type="entry name" value="GNAT"/>
    <property type="match status" value="1"/>
</dbReference>
<dbReference type="Proteomes" id="UP000092574">
    <property type="component" value="Chromosome"/>
</dbReference>
<dbReference type="InterPro" id="IPR000182">
    <property type="entry name" value="GNAT_dom"/>
</dbReference>
<dbReference type="RefSeq" id="WP_065543146.1">
    <property type="nucleotide sequence ID" value="NZ_CP015405.2"/>
</dbReference>
<gene>
    <name evidence="2" type="ORF">A4V09_15265</name>
</gene>
<reference evidence="2" key="1">
    <citation type="submission" date="2017-04" db="EMBL/GenBank/DDBJ databases">
        <title>Complete Genome Sequences of Twelve Strains of a Stable Defined Moderately Diverse Mouse Microbiota 2 (sDMDMm2).</title>
        <authorList>
            <person name="Uchimura Y."/>
            <person name="Wyss M."/>
            <person name="Brugiroux S."/>
            <person name="Limenitakis J.P."/>
            <person name="Stecher B."/>
            <person name="McCoy K.D."/>
            <person name="Macpherson A.J."/>
        </authorList>
    </citation>
    <scope>NUCLEOTIDE SEQUENCE</scope>
    <source>
        <strain evidence="2">YL58</strain>
    </source>
</reference>
<dbReference type="InterPro" id="IPR036527">
    <property type="entry name" value="SCP2_sterol-bd_dom_sf"/>
</dbReference>
<dbReference type="Gene3D" id="3.40.630.30">
    <property type="match status" value="1"/>
</dbReference>
<protein>
    <recommendedName>
        <fullName evidence="1">N-acetyltransferase domain-containing protein</fullName>
    </recommendedName>
</protein>
<dbReference type="EMBL" id="CP015405">
    <property type="protein sequence ID" value="ANU76998.1"/>
    <property type="molecule type" value="Genomic_DNA"/>
</dbReference>
<dbReference type="InterPro" id="IPR016181">
    <property type="entry name" value="Acyl_CoA_acyltransferase"/>
</dbReference>
<name>A0A1C7IDA9_9FIRM</name>
<dbReference type="Pfam" id="PF13530">
    <property type="entry name" value="SCP2_2"/>
    <property type="match status" value="1"/>
</dbReference>
<dbReference type="GO" id="GO:0034069">
    <property type="term" value="F:aminoglycoside N-acetyltransferase activity"/>
    <property type="evidence" value="ECO:0007669"/>
    <property type="project" value="TreeGrafter"/>
</dbReference>
<dbReference type="PANTHER" id="PTHR37817:SF1">
    <property type="entry name" value="N-ACETYLTRANSFERASE EIS"/>
    <property type="match status" value="1"/>
</dbReference>
<dbReference type="OrthoDB" id="2063981at2"/>
<evidence type="ECO:0000313" key="3">
    <source>
        <dbReference type="Proteomes" id="UP000092574"/>
    </source>
</evidence>
<evidence type="ECO:0000259" key="1">
    <source>
        <dbReference type="PROSITE" id="PS51186"/>
    </source>
</evidence>
<dbReference type="InterPro" id="IPR025559">
    <property type="entry name" value="Eis_dom"/>
</dbReference>
<dbReference type="KEGG" id="byl:A4V09_15265"/>
<dbReference type="PANTHER" id="PTHR37817">
    <property type="entry name" value="N-ACETYLTRANSFERASE EIS"/>
    <property type="match status" value="1"/>
</dbReference>
<accession>A0A1C7IDA9</accession>
<dbReference type="Pfam" id="PF13527">
    <property type="entry name" value="Acetyltransf_9"/>
    <property type="match status" value="1"/>
</dbReference>
<dbReference type="STRING" id="1796616.A4V09_15265"/>
<sequence>MEVRYLSGSEKERCRSLWEEAFPEDSAAFVDYYMKEKTKDNQILVLEEDGKILSMLHRNPYDVCVGDRMWRCDYIVGVATAKEGRRRGYMRRLMERAVSDMRAEGMPFCFLMPAAEAIYLPFGFTYIFDQPEWELPGMRMQDNTLALRRISSPDPGTVLERAAEWMNAWLRQRYEVFAKRDAGYLRRLIKEMESENGILEEIRENGKTAGFLGTWGLERPKQRLLFSKPSLVRERDAGKPAVMGRIVSLPDFMKAIRLKEEAPVKRVTFYIKVEDELLEENQGAFFWTVDRHSSALEQVSAGEQAEGKGEITGVINIHIRRLTAWLFGYGMPEDLPAAADFIRPIQGVFLDEVV</sequence>
<dbReference type="InterPro" id="IPR051554">
    <property type="entry name" value="Acetyltransferase_Eis"/>
</dbReference>
<keyword evidence="3" id="KW-1185">Reference proteome</keyword>
<dbReference type="Gene3D" id="3.30.1050.10">
    <property type="entry name" value="SCP2 sterol-binding domain"/>
    <property type="match status" value="1"/>
</dbReference>
<feature type="domain" description="N-acetyltransferase" evidence="1">
    <location>
        <begin position="1"/>
        <end position="145"/>
    </location>
</feature>
<dbReference type="GO" id="GO:0030649">
    <property type="term" value="P:aminoglycoside antibiotic catabolic process"/>
    <property type="evidence" value="ECO:0007669"/>
    <property type="project" value="TreeGrafter"/>
</dbReference>
<dbReference type="SUPFAM" id="SSF55718">
    <property type="entry name" value="SCP-like"/>
    <property type="match status" value="1"/>
</dbReference>
<organism evidence="2 3">
    <name type="scientific">Blautia pseudococcoides</name>
    <dbReference type="NCBI Taxonomy" id="1796616"/>
    <lineage>
        <taxon>Bacteria</taxon>
        <taxon>Bacillati</taxon>
        <taxon>Bacillota</taxon>
        <taxon>Clostridia</taxon>
        <taxon>Lachnospirales</taxon>
        <taxon>Lachnospiraceae</taxon>
        <taxon>Blautia</taxon>
    </lineage>
</organism>
<dbReference type="SUPFAM" id="SSF55729">
    <property type="entry name" value="Acyl-CoA N-acyltransferases (Nat)"/>
    <property type="match status" value="1"/>
</dbReference>
<evidence type="ECO:0000313" key="2">
    <source>
        <dbReference type="EMBL" id="ANU76998.1"/>
    </source>
</evidence>
<dbReference type="CDD" id="cd04301">
    <property type="entry name" value="NAT_SF"/>
    <property type="match status" value="1"/>
</dbReference>
<dbReference type="AlphaFoldDB" id="A0A1C7IDA9"/>